<feature type="compositionally biased region" description="Low complexity" evidence="1">
    <location>
        <begin position="23"/>
        <end position="41"/>
    </location>
</feature>
<dbReference type="PANTHER" id="PTHR35841:SF1">
    <property type="entry name" value="PHOSPHONATES-BINDING PERIPLASMIC PROTEIN"/>
    <property type="match status" value="1"/>
</dbReference>
<dbReference type="EMBL" id="QOUX01000037">
    <property type="protein sequence ID" value="RXJ00651.1"/>
    <property type="molecule type" value="Genomic_DNA"/>
</dbReference>
<evidence type="ECO:0000313" key="3">
    <source>
        <dbReference type="EMBL" id="RXJ00651.1"/>
    </source>
</evidence>
<accession>A0A4V1LGE4</accession>
<evidence type="ECO:0000256" key="2">
    <source>
        <dbReference type="SAM" id="SignalP"/>
    </source>
</evidence>
<reference evidence="3 4" key="1">
    <citation type="journal article" date="2019" name="Int. J. Syst. Evol. Microbiol.">
        <title>Anaerobacillus alkaliphilus sp. nov., a novel alkaliphilic and moderately halophilic bacterium.</title>
        <authorList>
            <person name="Borsodi A.K."/>
            <person name="Aszalos J.M."/>
            <person name="Bihari P."/>
            <person name="Nagy I."/>
            <person name="Schumann P."/>
            <person name="Sproer C."/>
            <person name="Kovacs A.L."/>
            <person name="Boka K."/>
            <person name="Dobosy P."/>
            <person name="Ovari M."/>
            <person name="Szili-Kovacs T."/>
            <person name="Toth E."/>
        </authorList>
    </citation>
    <scope>NUCLEOTIDE SEQUENCE [LARGE SCALE GENOMIC DNA]</scope>
    <source>
        <strain evidence="3 4">B16-10</strain>
    </source>
</reference>
<name>A0A4V1LGE4_9BACI</name>
<feature type="region of interest" description="Disordered" evidence="1">
    <location>
        <begin position="23"/>
        <end position="50"/>
    </location>
</feature>
<dbReference type="OrthoDB" id="1792890at2"/>
<dbReference type="Proteomes" id="UP000290649">
    <property type="component" value="Unassembled WGS sequence"/>
</dbReference>
<dbReference type="Pfam" id="PF12974">
    <property type="entry name" value="Phosphonate-bd"/>
    <property type="match status" value="1"/>
</dbReference>
<keyword evidence="2" id="KW-0732">Signal</keyword>
<gene>
    <name evidence="3" type="ORF">DS745_11355</name>
</gene>
<evidence type="ECO:0000313" key="4">
    <source>
        <dbReference type="Proteomes" id="UP000290649"/>
    </source>
</evidence>
<dbReference type="Gene3D" id="3.40.190.10">
    <property type="entry name" value="Periplasmic binding protein-like II"/>
    <property type="match status" value="2"/>
</dbReference>
<proteinExistence type="predicted"/>
<sequence>MKKYLFISLALLFVFLVGCNSSNSNATSTSKESSASSGTTETKSKTETSKPAGPITIVWYPNESGSDLADARDALGEIVTNATGLEVVHRTTTDYNIAIETIASGNADLAFMGPIGYIEANKKNSAVLPMVVPSGQSGTVDDALYHAWLGVKKENAESYKNGSDFSIENIQGKKMSFVSTSSASGFVVPGNSIVGYFSQKEQWKDLIAEDLLEGGSNMFFSEVAYGNSHQGSLVNLLMNRSDIAAFCDSCVNNYIEHVDGEENRPGAVYRIRDDADEPLNGFPGEEFTIISVTPVLNAPFVVNTNNLNADMIEKIIVGFTSDEVANNPSVFVPKDSEFKGLFSKRADERFVRVEDAWFNPLRDLQ</sequence>
<keyword evidence="4" id="KW-1185">Reference proteome</keyword>
<dbReference type="PROSITE" id="PS51257">
    <property type="entry name" value="PROKAR_LIPOPROTEIN"/>
    <property type="match status" value="1"/>
</dbReference>
<dbReference type="PANTHER" id="PTHR35841">
    <property type="entry name" value="PHOSPHONATES-BINDING PERIPLASMIC PROTEIN"/>
    <property type="match status" value="1"/>
</dbReference>
<dbReference type="RefSeq" id="WP_129078343.1">
    <property type="nucleotide sequence ID" value="NZ_QOUX01000037.1"/>
</dbReference>
<comment type="caution">
    <text evidence="3">The sequence shown here is derived from an EMBL/GenBank/DDBJ whole genome shotgun (WGS) entry which is preliminary data.</text>
</comment>
<feature type="chain" id="PRO_5020415636" evidence="2">
    <location>
        <begin position="27"/>
        <end position="365"/>
    </location>
</feature>
<organism evidence="3 4">
    <name type="scientific">Anaerobacillus alkaliphilus</name>
    <dbReference type="NCBI Taxonomy" id="1548597"/>
    <lineage>
        <taxon>Bacteria</taxon>
        <taxon>Bacillati</taxon>
        <taxon>Bacillota</taxon>
        <taxon>Bacilli</taxon>
        <taxon>Bacillales</taxon>
        <taxon>Bacillaceae</taxon>
        <taxon>Anaerobacillus</taxon>
    </lineage>
</organism>
<dbReference type="AlphaFoldDB" id="A0A4V1LGE4"/>
<protein>
    <submittedName>
        <fullName evidence="3">Phosphate/phosphite/phosphonate ABC transporter substrate-binding protein</fullName>
    </submittedName>
</protein>
<evidence type="ECO:0000256" key="1">
    <source>
        <dbReference type="SAM" id="MobiDB-lite"/>
    </source>
</evidence>
<feature type="signal peptide" evidence="2">
    <location>
        <begin position="1"/>
        <end position="26"/>
    </location>
</feature>
<dbReference type="SUPFAM" id="SSF53850">
    <property type="entry name" value="Periplasmic binding protein-like II"/>
    <property type="match status" value="1"/>
</dbReference>